<dbReference type="GO" id="GO:0005737">
    <property type="term" value="C:cytoplasm"/>
    <property type="evidence" value="ECO:0007669"/>
    <property type="project" value="UniProtKB-ARBA"/>
</dbReference>
<keyword evidence="12 18" id="KW-0472">Membrane</keyword>
<dbReference type="EMBL" id="CP040871">
    <property type="protein sequence ID" value="QDA55843.1"/>
    <property type="molecule type" value="Genomic_DNA"/>
</dbReference>
<reference evidence="19 20" key="1">
    <citation type="submission" date="2019-06" db="EMBL/GenBank/DDBJ databases">
        <title>Thermomonas aquatica sp. nov., isolated from an industrial wastewater treatment plant.</title>
        <authorList>
            <person name="Jeon J.H."/>
            <person name="Park D.-S."/>
        </authorList>
    </citation>
    <scope>NUCLEOTIDE SEQUENCE [LARGE SCALE GENOMIC DNA]</scope>
    <source>
        <strain evidence="19 20">SY21</strain>
    </source>
</reference>
<dbReference type="InterPro" id="IPR050324">
    <property type="entry name" value="CDP-alcohol_PTase-I"/>
</dbReference>
<feature type="transmembrane region" description="Helical" evidence="18">
    <location>
        <begin position="155"/>
        <end position="175"/>
    </location>
</feature>
<proteinExistence type="inferred from homology"/>
<comment type="similarity">
    <text evidence="4 17">Belongs to the CDP-alcohol phosphatidyltransferase class-I family.</text>
</comment>
<evidence type="ECO:0000256" key="11">
    <source>
        <dbReference type="ARBA" id="ARBA00023098"/>
    </source>
</evidence>
<dbReference type="PROSITE" id="PS00379">
    <property type="entry name" value="CDP_ALCOHOL_P_TRANSF"/>
    <property type="match status" value="1"/>
</dbReference>
<evidence type="ECO:0000256" key="10">
    <source>
        <dbReference type="ARBA" id="ARBA00022989"/>
    </source>
</evidence>
<dbReference type="InterPro" id="IPR004570">
    <property type="entry name" value="Phosphatidylglycerol_P_synth"/>
</dbReference>
<keyword evidence="13" id="KW-0594">Phospholipid biosynthesis</keyword>
<dbReference type="FunFam" id="1.20.120.1760:FF:000008">
    <property type="entry name" value="CDP-diacylglycerol--glycerol-3-phosphate 3-phosphatidyltransferase 2"/>
    <property type="match status" value="1"/>
</dbReference>
<dbReference type="GO" id="GO:0005886">
    <property type="term" value="C:plasma membrane"/>
    <property type="evidence" value="ECO:0007669"/>
    <property type="project" value="TreeGrafter"/>
</dbReference>
<dbReference type="GO" id="GO:0050793">
    <property type="term" value="P:regulation of developmental process"/>
    <property type="evidence" value="ECO:0007669"/>
    <property type="project" value="UniProtKB-ARBA"/>
</dbReference>
<dbReference type="InterPro" id="IPR048254">
    <property type="entry name" value="CDP_ALCOHOL_P_TRANSF_CS"/>
</dbReference>
<evidence type="ECO:0000256" key="13">
    <source>
        <dbReference type="ARBA" id="ARBA00023209"/>
    </source>
</evidence>
<evidence type="ECO:0000256" key="2">
    <source>
        <dbReference type="ARBA" id="ARBA00004141"/>
    </source>
</evidence>
<evidence type="ECO:0000313" key="20">
    <source>
        <dbReference type="Proteomes" id="UP000308149"/>
    </source>
</evidence>
<dbReference type="PIRSF" id="PIRSF000847">
    <property type="entry name" value="Phos_ph_gly_syn"/>
    <property type="match status" value="1"/>
</dbReference>
<feature type="transmembrane region" description="Helical" evidence="18">
    <location>
        <begin position="121"/>
        <end position="143"/>
    </location>
</feature>
<keyword evidence="7" id="KW-0444">Lipid biosynthesis</keyword>
<evidence type="ECO:0000256" key="8">
    <source>
        <dbReference type="ARBA" id="ARBA00022679"/>
    </source>
</evidence>
<keyword evidence="8 17" id="KW-0808">Transferase</keyword>
<dbReference type="InterPro" id="IPR043130">
    <property type="entry name" value="CDP-OH_PTrfase_TM_dom"/>
</dbReference>
<evidence type="ECO:0000256" key="9">
    <source>
        <dbReference type="ARBA" id="ARBA00022692"/>
    </source>
</evidence>
<keyword evidence="14" id="KW-1208">Phospholipid metabolism</keyword>
<keyword evidence="20" id="KW-1185">Reference proteome</keyword>
<evidence type="ECO:0000256" key="14">
    <source>
        <dbReference type="ARBA" id="ARBA00023264"/>
    </source>
</evidence>
<evidence type="ECO:0000256" key="16">
    <source>
        <dbReference type="NCBIfam" id="TIGR00560"/>
    </source>
</evidence>
<dbReference type="AlphaFoldDB" id="A0A5B7ZMV2"/>
<dbReference type="Proteomes" id="UP000308149">
    <property type="component" value="Chromosome"/>
</dbReference>
<sequence>MKLTIPTWLTLARIAMIPVLVAVYYLDYRWTNVAATAIFAFASITDWLDGWIARRYQQYSAFGAFLDPVADKLMVAVALVITVQHHHTVWMALWASVIIGREIAVSALREWMAELGQRAKVAVATVGKIKTIVQMVALGFLLYREPLLGLPIFQIGEWLLAAAAILTLWSGFEYARAAWPALRAQENAVAAQRGVDTRK</sequence>
<evidence type="ECO:0000256" key="7">
    <source>
        <dbReference type="ARBA" id="ARBA00022516"/>
    </source>
</evidence>
<comment type="subcellular location">
    <subcellularLocation>
        <location evidence="2">Membrane</location>
        <topology evidence="2">Multi-pass membrane protein</topology>
    </subcellularLocation>
</comment>
<dbReference type="EC" id="2.7.8.5" evidence="5 16"/>
<evidence type="ECO:0000256" key="6">
    <source>
        <dbReference type="ARBA" id="ARBA00014944"/>
    </source>
</evidence>
<dbReference type="GO" id="GO:0008444">
    <property type="term" value="F:CDP-diacylglycerol-glycerol-3-phosphate 3-phosphatidyltransferase activity"/>
    <property type="evidence" value="ECO:0007669"/>
    <property type="project" value="UniProtKB-UniRule"/>
</dbReference>
<dbReference type="GO" id="GO:0046474">
    <property type="term" value="P:glycerophospholipid biosynthetic process"/>
    <property type="evidence" value="ECO:0007669"/>
    <property type="project" value="TreeGrafter"/>
</dbReference>
<keyword evidence="11" id="KW-0443">Lipid metabolism</keyword>
<dbReference type="GO" id="GO:0036094">
    <property type="term" value="F:small molecule binding"/>
    <property type="evidence" value="ECO:0007669"/>
    <property type="project" value="UniProtKB-ARBA"/>
</dbReference>
<dbReference type="InterPro" id="IPR000462">
    <property type="entry name" value="CDP-OH_P_trans"/>
</dbReference>
<gene>
    <name evidence="19" type="primary">pgsA</name>
    <name evidence="19" type="ORF">FHQ07_00150</name>
</gene>
<comment type="pathway">
    <text evidence="3">Phospholipid metabolism; phosphatidylglycerol biosynthesis; phosphatidylglycerol from CDP-diacylglycerol: step 1/2.</text>
</comment>
<accession>A0A5B7ZMV2</accession>
<keyword evidence="10 18" id="KW-1133">Transmembrane helix</keyword>
<evidence type="ECO:0000256" key="1">
    <source>
        <dbReference type="ARBA" id="ARBA00001936"/>
    </source>
</evidence>
<evidence type="ECO:0000313" key="19">
    <source>
        <dbReference type="EMBL" id="QDA55843.1"/>
    </source>
</evidence>
<dbReference type="Pfam" id="PF01066">
    <property type="entry name" value="CDP-OH_P_transf"/>
    <property type="match status" value="1"/>
</dbReference>
<comment type="cofactor">
    <cofactor evidence="1">
        <name>Mn(2+)</name>
        <dbReference type="ChEBI" id="CHEBI:29035"/>
    </cofactor>
</comment>
<evidence type="ECO:0000256" key="15">
    <source>
        <dbReference type="ARBA" id="ARBA00048586"/>
    </source>
</evidence>
<organism evidence="19 20">
    <name type="scientific">Thermomonas aquatica</name>
    <dbReference type="NCBI Taxonomy" id="2202149"/>
    <lineage>
        <taxon>Bacteria</taxon>
        <taxon>Pseudomonadati</taxon>
        <taxon>Pseudomonadota</taxon>
        <taxon>Gammaproteobacteria</taxon>
        <taxon>Lysobacterales</taxon>
        <taxon>Lysobacteraceae</taxon>
        <taxon>Thermomonas</taxon>
    </lineage>
</organism>
<evidence type="ECO:0000256" key="4">
    <source>
        <dbReference type="ARBA" id="ARBA00010441"/>
    </source>
</evidence>
<dbReference type="KEGG" id="thes:FHQ07_00150"/>
<dbReference type="PANTHER" id="PTHR14269:SF62">
    <property type="entry name" value="CDP-DIACYLGLYCEROL--GLYCEROL-3-PHOSPHATE 3-PHOSPHATIDYLTRANSFERASE 1, CHLOROPLASTIC"/>
    <property type="match status" value="1"/>
</dbReference>
<keyword evidence="9 18" id="KW-0812">Transmembrane</keyword>
<evidence type="ECO:0000256" key="12">
    <source>
        <dbReference type="ARBA" id="ARBA00023136"/>
    </source>
</evidence>
<evidence type="ECO:0000256" key="18">
    <source>
        <dbReference type="SAM" id="Phobius"/>
    </source>
</evidence>
<dbReference type="OrthoDB" id="9796672at2"/>
<protein>
    <recommendedName>
        <fullName evidence="6 16">CDP-diacylglycerol--glycerol-3-phosphate 3-phosphatidyltransferase</fullName>
        <ecNumber evidence="5 16">2.7.8.5</ecNumber>
    </recommendedName>
</protein>
<dbReference type="RefSeq" id="WP_139714732.1">
    <property type="nucleotide sequence ID" value="NZ_CP040871.1"/>
</dbReference>
<feature type="transmembrane region" description="Helical" evidence="18">
    <location>
        <begin position="6"/>
        <end position="26"/>
    </location>
</feature>
<dbReference type="NCBIfam" id="TIGR00560">
    <property type="entry name" value="pgsA"/>
    <property type="match status" value="1"/>
</dbReference>
<dbReference type="Gene3D" id="1.20.120.1760">
    <property type="match status" value="1"/>
</dbReference>
<evidence type="ECO:0000256" key="17">
    <source>
        <dbReference type="RuleBase" id="RU003750"/>
    </source>
</evidence>
<comment type="catalytic activity">
    <reaction evidence="15">
        <text>a CDP-1,2-diacyl-sn-glycerol + sn-glycerol 3-phosphate = a 1,2-diacyl-sn-glycero-3-phospho-(1'-sn-glycero-3'-phosphate) + CMP + H(+)</text>
        <dbReference type="Rhea" id="RHEA:12593"/>
        <dbReference type="ChEBI" id="CHEBI:15378"/>
        <dbReference type="ChEBI" id="CHEBI:57597"/>
        <dbReference type="ChEBI" id="CHEBI:58332"/>
        <dbReference type="ChEBI" id="CHEBI:60110"/>
        <dbReference type="ChEBI" id="CHEBI:60377"/>
        <dbReference type="EC" id="2.7.8.5"/>
    </reaction>
</comment>
<evidence type="ECO:0000256" key="3">
    <source>
        <dbReference type="ARBA" id="ARBA00005042"/>
    </source>
</evidence>
<name>A0A5B7ZMV2_9GAMM</name>
<dbReference type="PANTHER" id="PTHR14269">
    <property type="entry name" value="CDP-DIACYLGLYCEROL--GLYCEROL-3-PHOSPHATE 3-PHOSPHATIDYLTRANSFERASE-RELATED"/>
    <property type="match status" value="1"/>
</dbReference>
<evidence type="ECO:0000256" key="5">
    <source>
        <dbReference type="ARBA" id="ARBA00013170"/>
    </source>
</evidence>